<evidence type="ECO:0000256" key="1">
    <source>
        <dbReference type="ARBA" id="ARBA00022723"/>
    </source>
</evidence>
<dbReference type="PROSITE" id="PS00018">
    <property type="entry name" value="EF_HAND_1"/>
    <property type="match status" value="11"/>
</dbReference>
<feature type="domain" description="EF-hand" evidence="5">
    <location>
        <begin position="911"/>
        <end position="946"/>
    </location>
</feature>
<keyword evidence="3" id="KW-0106">Calcium</keyword>
<evidence type="ECO:0000256" key="3">
    <source>
        <dbReference type="ARBA" id="ARBA00022837"/>
    </source>
</evidence>
<gene>
    <name evidence="6" type="ORF">Ctob_013494</name>
</gene>
<feature type="domain" description="EF-hand" evidence="5">
    <location>
        <begin position="89"/>
        <end position="124"/>
    </location>
</feature>
<dbReference type="InterPro" id="IPR002048">
    <property type="entry name" value="EF_hand_dom"/>
</dbReference>
<evidence type="ECO:0000256" key="4">
    <source>
        <dbReference type="SAM" id="MobiDB-lite"/>
    </source>
</evidence>
<accession>A0A0M0JUV8</accession>
<dbReference type="Pfam" id="PF13833">
    <property type="entry name" value="EF-hand_8"/>
    <property type="match status" value="1"/>
</dbReference>
<feature type="region of interest" description="Disordered" evidence="4">
    <location>
        <begin position="1210"/>
        <end position="1237"/>
    </location>
</feature>
<dbReference type="Pfam" id="PF13499">
    <property type="entry name" value="EF-hand_7"/>
    <property type="match status" value="1"/>
</dbReference>
<evidence type="ECO:0000313" key="7">
    <source>
        <dbReference type="Proteomes" id="UP000037460"/>
    </source>
</evidence>
<feature type="domain" description="EF-hand" evidence="5">
    <location>
        <begin position="1025"/>
        <end position="1060"/>
    </location>
</feature>
<keyword evidence="2" id="KW-0677">Repeat</keyword>
<sequence>MPASADLDGDGVLTAEELAAAGIAVMTEVELKKLSELLNMKLDKIVPPDEPGAWFTSFKAMDSDASGMLEFDEFSDSVRKTLKVTKAELSDERMQAFWAALDTDGSGYIEMEEFTKFMGRVKPIEKKQMLMKRKSSLVRKELEETQKKQIEDAGYKSSKPTTQMKAELLQKGIAVEDELEEKMLAITYCKWVKKYLPDMHQGIAWLTALREVVGSDGSGVLTFDHLRRMIRQKFKVPNSQFSEDKIMQLWCMIDKDESNSIQQVELGRFVKLAGPVKSDTAQFTFTNRVEAVRKGSLSPEDAKLLSVQLNQRVNEVMKDQGGDQDDWFALFKVIDNDSSGLLEYSELEQAIRGTLHFTEDELSVAKFKALWITLDEDDSGMVETAEFQRFMERREPADKIAKRQELLRQSSKKKRAQYNKEKQKHIEDMMITSSKSTKEIKQELKSKGIPLADDLEAKGFAIQFAKWCKAYTPDSHFKIAWLKVFKELDDDDSGLLTYDSVRRAVRRTFKVGNAAFSEDKILQLWCYLDRDEADAIPQSDFARFMKLAGEVPFEKKKRFSLHEQLADPRKGGLEVEEANMLIHKLNTKIDEILGNEAESGWFTLFKEFDEDNSGLITFDELKAGIRVQLQIGPEELSNATLRAFWISLDEDDSGFVEQAEFHRFMKRTEPKTSDEARRDMIRQSSKIRRQEEEKKLQTYLADEHLVSSITTEEMKKELAEANFPIPAEGSEERKNLAIQFCKWVKNYLPEVHHAIAWLQVFKEHDNGNSGLLTYDDVRTIIRHSFKVKQAVWSDLQIKAVWCMLDTDNSNSIARVEFGRFLKGHTQQGTATKQFSFSDKLIEARKGGLGKDDEKKVRALINSKIDKMYPGEANEKWFDLFKSIDEDCSGLLDQDEIKVGIREKMGISTDELSDAMFKAFWITLDEDDSGTVESAEFHRFLHREEPKGAIERRQEAMRASSKRKRAEMEKRQREDILDEGYRSRFKTSEMRAQLKAKGLDDLTEGEIYKIGKQYLAWVQDYLPDASQSIAWMKVFKEIATDVSGVITYDELRYAIRRTFKVPNSQFTEEKIMQLWCAVDRDNLDAIQQADWARLMKFASGIIKKFIPEERDDNISRMARGLGAKTEGGYVPKLTPLNSLSPPKGRMASPVKLTPVIPRIRPTTVPAKEKWFKPKGWNSFGWAPTSAETNFLGGPWSLKGHPFAGPAAALKTPARVLPASTQNTPRQRASPERVGVRSR</sequence>
<feature type="domain" description="EF-hand" evidence="5">
    <location>
        <begin position="362"/>
        <end position="397"/>
    </location>
</feature>
<dbReference type="Pfam" id="PF13202">
    <property type="entry name" value="EF-hand_5"/>
    <property type="match status" value="1"/>
</dbReference>
<dbReference type="InterPro" id="IPR011992">
    <property type="entry name" value="EF-hand-dom_pair"/>
</dbReference>
<feature type="compositionally biased region" description="Basic and acidic residues" evidence="4">
    <location>
        <begin position="1227"/>
        <end position="1237"/>
    </location>
</feature>
<dbReference type="Proteomes" id="UP000037460">
    <property type="component" value="Unassembled WGS sequence"/>
</dbReference>
<dbReference type="SMART" id="SM00054">
    <property type="entry name" value="EFh"/>
    <property type="match status" value="15"/>
</dbReference>
<evidence type="ECO:0000256" key="2">
    <source>
        <dbReference type="ARBA" id="ARBA00022737"/>
    </source>
</evidence>
<dbReference type="GO" id="GO:0005509">
    <property type="term" value="F:calcium ion binding"/>
    <property type="evidence" value="ECO:0007669"/>
    <property type="project" value="InterPro"/>
</dbReference>
<keyword evidence="1" id="KW-0479">Metal-binding</keyword>
<feature type="domain" description="EF-hand" evidence="5">
    <location>
        <begin position="596"/>
        <end position="631"/>
    </location>
</feature>
<dbReference type="OrthoDB" id="416789at2759"/>
<feature type="domain" description="EF-hand" evidence="5">
    <location>
        <begin position="322"/>
        <end position="357"/>
    </location>
</feature>
<keyword evidence="7" id="KW-1185">Reference proteome</keyword>
<dbReference type="PANTHER" id="PTHR34524">
    <property type="entry name" value="CALCYPHOSIN"/>
    <property type="match status" value="1"/>
</dbReference>
<feature type="domain" description="EF-hand" evidence="5">
    <location>
        <begin position="871"/>
        <end position="906"/>
    </location>
</feature>
<name>A0A0M0JUV8_9EUKA</name>
<feature type="domain" description="EF-hand" evidence="5">
    <location>
        <begin position="49"/>
        <end position="84"/>
    </location>
</feature>
<feature type="domain" description="EF-hand" evidence="5">
    <location>
        <begin position="792"/>
        <end position="827"/>
    </location>
</feature>
<protein>
    <recommendedName>
        <fullName evidence="5">EF-hand domain-containing protein</fullName>
    </recommendedName>
</protein>
<organism evidence="6 7">
    <name type="scientific">Chrysochromulina tobinii</name>
    <dbReference type="NCBI Taxonomy" id="1460289"/>
    <lineage>
        <taxon>Eukaryota</taxon>
        <taxon>Haptista</taxon>
        <taxon>Haptophyta</taxon>
        <taxon>Prymnesiophyceae</taxon>
        <taxon>Prymnesiales</taxon>
        <taxon>Chrysochromulinaceae</taxon>
        <taxon>Chrysochromulina</taxon>
    </lineage>
</organism>
<dbReference type="Gene3D" id="1.10.238.10">
    <property type="entry name" value="EF-hand"/>
    <property type="match status" value="8"/>
</dbReference>
<dbReference type="SUPFAM" id="SSF47473">
    <property type="entry name" value="EF-hand"/>
    <property type="match status" value="5"/>
</dbReference>
<dbReference type="InterPro" id="IPR018247">
    <property type="entry name" value="EF_Hand_1_Ca_BS"/>
</dbReference>
<dbReference type="InterPro" id="IPR051581">
    <property type="entry name" value="Ca-bind"/>
</dbReference>
<evidence type="ECO:0000259" key="5">
    <source>
        <dbReference type="PROSITE" id="PS50222"/>
    </source>
</evidence>
<dbReference type="AlphaFoldDB" id="A0A0M0JUV8"/>
<dbReference type="PROSITE" id="PS50222">
    <property type="entry name" value="EF_HAND_2"/>
    <property type="match status" value="11"/>
</dbReference>
<feature type="domain" description="EF-hand" evidence="5">
    <location>
        <begin position="241"/>
        <end position="276"/>
    </location>
</feature>
<comment type="caution">
    <text evidence="6">The sequence shown here is derived from an EMBL/GenBank/DDBJ whole genome shotgun (WGS) entry which is preliminary data.</text>
</comment>
<reference evidence="7" key="1">
    <citation type="journal article" date="2015" name="PLoS Genet.">
        <title>Genome Sequence and Transcriptome Analyses of Chrysochromulina tobin: Metabolic Tools for Enhanced Algal Fitness in the Prominent Order Prymnesiales (Haptophyceae).</title>
        <authorList>
            <person name="Hovde B.T."/>
            <person name="Deodato C.R."/>
            <person name="Hunsperger H.M."/>
            <person name="Ryken S.A."/>
            <person name="Yost W."/>
            <person name="Jha R.K."/>
            <person name="Patterson J."/>
            <person name="Monnat R.J. Jr."/>
            <person name="Barlow S.B."/>
            <person name="Starkenburg S.R."/>
            <person name="Cattolico R.A."/>
        </authorList>
    </citation>
    <scope>NUCLEOTIDE SEQUENCE</scope>
    <source>
        <strain evidence="7">CCMP291</strain>
    </source>
</reference>
<evidence type="ECO:0000313" key="6">
    <source>
        <dbReference type="EMBL" id="KOO29933.1"/>
    </source>
</evidence>
<dbReference type="CDD" id="cd00051">
    <property type="entry name" value="EFh"/>
    <property type="match status" value="3"/>
</dbReference>
<dbReference type="EMBL" id="JWZX01002327">
    <property type="protein sequence ID" value="KOO29933.1"/>
    <property type="molecule type" value="Genomic_DNA"/>
</dbReference>
<proteinExistence type="predicted"/>
<feature type="domain" description="EF-hand" evidence="5">
    <location>
        <begin position="636"/>
        <end position="671"/>
    </location>
</feature>
<dbReference type="PANTHER" id="PTHR34524:SF6">
    <property type="entry name" value="CALCYPHOSINE LIKE"/>
    <property type="match status" value="1"/>
</dbReference>